<evidence type="ECO:0000313" key="7">
    <source>
        <dbReference type="EMBL" id="MDA0158792.1"/>
    </source>
</evidence>
<gene>
    <name evidence="7" type="ORF">OM076_00830</name>
</gene>
<comment type="caution">
    <text evidence="7">The sequence shown here is derived from an EMBL/GenBank/DDBJ whole genome shotgun (WGS) entry which is preliminary data.</text>
</comment>
<dbReference type="InterPro" id="IPR001867">
    <property type="entry name" value="OmpR/PhoB-type_DNA-bd"/>
</dbReference>
<keyword evidence="8" id="KW-1185">Reference proteome</keyword>
<keyword evidence="2" id="KW-0805">Transcription regulation</keyword>
<dbReference type="PROSITE" id="PS51755">
    <property type="entry name" value="OMPR_PHOB"/>
    <property type="match status" value="1"/>
</dbReference>
<keyword evidence="3 5" id="KW-0238">DNA-binding</keyword>
<dbReference type="Gene3D" id="1.10.10.10">
    <property type="entry name" value="Winged helix-like DNA-binding domain superfamily/Winged helix DNA-binding domain"/>
    <property type="match status" value="1"/>
</dbReference>
<dbReference type="PANTHER" id="PTHR35807">
    <property type="entry name" value="TRANSCRIPTIONAL REGULATOR REDD-RELATED"/>
    <property type="match status" value="1"/>
</dbReference>
<reference evidence="7" key="1">
    <citation type="submission" date="2022-10" db="EMBL/GenBank/DDBJ databases">
        <title>The WGS of Solirubrobacter ginsenosidimutans DSM 21036.</title>
        <authorList>
            <person name="Jiang Z."/>
        </authorList>
    </citation>
    <scope>NUCLEOTIDE SEQUENCE</scope>
    <source>
        <strain evidence="7">DSM 21036</strain>
    </source>
</reference>
<evidence type="ECO:0000256" key="3">
    <source>
        <dbReference type="ARBA" id="ARBA00023125"/>
    </source>
</evidence>
<evidence type="ECO:0000256" key="2">
    <source>
        <dbReference type="ARBA" id="ARBA00023015"/>
    </source>
</evidence>
<dbReference type="Pfam" id="PF00486">
    <property type="entry name" value="Trans_reg_C"/>
    <property type="match status" value="1"/>
</dbReference>
<accession>A0A9X3RZF1</accession>
<dbReference type="InterPro" id="IPR011045">
    <property type="entry name" value="N2O_reductase_N"/>
</dbReference>
<dbReference type="Gene3D" id="1.25.40.10">
    <property type="entry name" value="Tetratricopeptide repeat domain"/>
    <property type="match status" value="1"/>
</dbReference>
<dbReference type="GO" id="GO:0006355">
    <property type="term" value="P:regulation of DNA-templated transcription"/>
    <property type="evidence" value="ECO:0007669"/>
    <property type="project" value="InterPro"/>
</dbReference>
<dbReference type="SMART" id="SM00862">
    <property type="entry name" value="Trans_reg_C"/>
    <property type="match status" value="1"/>
</dbReference>
<evidence type="ECO:0000256" key="5">
    <source>
        <dbReference type="PROSITE-ProRule" id="PRU01091"/>
    </source>
</evidence>
<dbReference type="SUPFAM" id="SSF48452">
    <property type="entry name" value="TPR-like"/>
    <property type="match status" value="1"/>
</dbReference>
<dbReference type="SUPFAM" id="SSF53850">
    <property type="entry name" value="Periplasmic binding protein-like II"/>
    <property type="match status" value="1"/>
</dbReference>
<dbReference type="SUPFAM" id="SSF46894">
    <property type="entry name" value="C-terminal effector domain of the bipartite response regulators"/>
    <property type="match status" value="1"/>
</dbReference>
<dbReference type="AlphaFoldDB" id="A0A9X3RZF1"/>
<dbReference type="SMART" id="SM01043">
    <property type="entry name" value="BTAD"/>
    <property type="match status" value="1"/>
</dbReference>
<dbReference type="InterPro" id="IPR011990">
    <property type="entry name" value="TPR-like_helical_dom_sf"/>
</dbReference>
<dbReference type="Gene3D" id="2.130.10.10">
    <property type="entry name" value="YVTN repeat-like/Quinoprotein amine dehydrogenase"/>
    <property type="match status" value="3"/>
</dbReference>
<dbReference type="GO" id="GO:0003677">
    <property type="term" value="F:DNA binding"/>
    <property type="evidence" value="ECO:0007669"/>
    <property type="project" value="UniProtKB-UniRule"/>
</dbReference>
<feature type="DNA-binding region" description="OmpR/PhoB-type" evidence="5">
    <location>
        <begin position="1"/>
        <end position="90"/>
    </location>
</feature>
<sequence>MDIRLLGPIETSLDSGPAALGPRQQRAVLAMLALELNRTVSTDRLIEGLWGERAPPSAPKLVQLYVSQLRKLLGAEAEIVTRGRGYELRLAADRVDAARFECLVAEAAEANGPGAGLAREALALWRGPALADVADEPFAGAEIRRLDELRLRATELAIDGELAAGRHRELIGELEALVAAHPLSEPLHGQRMLALYRSGRQAEALAAYRHARRVLVDEIGVEPDRELRRLHDAILRQDAALDLPAAVAPSAAVSSPVVAGGRAPPVVARTPGRRVLVAVAALVLVGGLAVFAVGRWSGPERIASIDENAVGVIDPGSGQITAQYPVGRGASALAVGGGSVWVANAGDGTVSRIEPGRDQIVTIPVGEGPSDLAFAAGSLWVTDRGGAVWQISPAVNRVVRRIAAGNAPRGIVAGFGALWVASEADRTVTRIDLERGAVTREIDLGANPTALAVGEGAVWVTSEEGATVFRIEPRSGDVVKTIAVGNGPVDVAVAGGAAWTANRQDATVSRVDAATDAVTDIVKVPRDPSAIAAGDGGVWVTSSTDGTVSRIDPVTRRTAEPIAVKSSPIAIAVADGKVWTAALAAPATHRGGTLRVEANPLDYDRLEPASYGDLTADALLSLAYDGLVAYRRAGGAMFGPLVGALATDVPPPSPDGRTYVFKLRPKLRYSDGSPVRPEDFRASLEALFRRDPGLGSYYQGIVGGQRCARRPARCDLSAGIVADARRRTITIHLTRPDGEFLHGLAYSLAVVAPAAQPFGRAQPPGTGPYRIVSYDRKRGARLVRNPHFGASSPGARPDGFADEIVVRVNPHRDAEVAAVQRGEADVVPVVGPFGGAVHASLPALATRNAGQLHTTAMPELDYMFLNVRTPPFDDPRVRRALNYAVDRHAITTLAGGPDLAQPTCQLLPPGFPNYRPSCPYTLHPSPGGGWSAPDLERARHLIEQSQTKGTKVTVWINREKRDIARYFVSLLRELGYHSSLRVFGDYQTYRNAMARSRTPPQMGIDGWAADSSAPSNFVPPFRCAAIAPRSPGNENLARFCDRRLESRIEAALAAPGPRADALWRGVYRDLEAAAPAIPLVNRRAITLVSKRVGNYQHHPVWTTLLEQLWIR</sequence>
<dbReference type="Pfam" id="PF00496">
    <property type="entry name" value="SBP_bac_5"/>
    <property type="match status" value="1"/>
</dbReference>
<dbReference type="GO" id="GO:0000160">
    <property type="term" value="P:phosphorelay signal transduction system"/>
    <property type="evidence" value="ECO:0007669"/>
    <property type="project" value="InterPro"/>
</dbReference>
<organism evidence="7 8">
    <name type="scientific">Solirubrobacter ginsenosidimutans</name>
    <dbReference type="NCBI Taxonomy" id="490573"/>
    <lineage>
        <taxon>Bacteria</taxon>
        <taxon>Bacillati</taxon>
        <taxon>Actinomycetota</taxon>
        <taxon>Thermoleophilia</taxon>
        <taxon>Solirubrobacterales</taxon>
        <taxon>Solirubrobacteraceae</taxon>
        <taxon>Solirubrobacter</taxon>
    </lineage>
</organism>
<evidence type="ECO:0000313" key="8">
    <source>
        <dbReference type="Proteomes" id="UP001149140"/>
    </source>
</evidence>
<dbReference type="RefSeq" id="WP_270037390.1">
    <property type="nucleotide sequence ID" value="NZ_JAPDOD010000001.1"/>
</dbReference>
<dbReference type="InterPro" id="IPR005158">
    <property type="entry name" value="BTAD"/>
</dbReference>
<dbReference type="InterPro" id="IPR000914">
    <property type="entry name" value="SBP_5_dom"/>
</dbReference>
<evidence type="ECO:0000256" key="1">
    <source>
        <dbReference type="ARBA" id="ARBA00005820"/>
    </source>
</evidence>
<name>A0A9X3RZF1_9ACTN</name>
<dbReference type="Gene3D" id="3.40.190.10">
    <property type="entry name" value="Periplasmic binding protein-like II"/>
    <property type="match status" value="1"/>
</dbReference>
<dbReference type="InterPro" id="IPR051677">
    <property type="entry name" value="AfsR-DnrI-RedD_regulator"/>
</dbReference>
<evidence type="ECO:0000256" key="4">
    <source>
        <dbReference type="ARBA" id="ARBA00023163"/>
    </source>
</evidence>
<comment type="similarity">
    <text evidence="1">Belongs to the AfsR/DnrI/RedD regulatory family.</text>
</comment>
<protein>
    <submittedName>
        <fullName evidence="7">ABC transporter substrate-binding protein</fullName>
    </submittedName>
</protein>
<dbReference type="InterPro" id="IPR036388">
    <property type="entry name" value="WH-like_DNA-bd_sf"/>
</dbReference>
<dbReference type="InterPro" id="IPR015943">
    <property type="entry name" value="WD40/YVTN_repeat-like_dom_sf"/>
</dbReference>
<dbReference type="CDD" id="cd15831">
    <property type="entry name" value="BTAD"/>
    <property type="match status" value="1"/>
</dbReference>
<evidence type="ECO:0000259" key="6">
    <source>
        <dbReference type="PROSITE" id="PS51755"/>
    </source>
</evidence>
<dbReference type="SUPFAM" id="SSF50974">
    <property type="entry name" value="Nitrous oxide reductase, N-terminal domain"/>
    <property type="match status" value="1"/>
</dbReference>
<proteinExistence type="inferred from homology"/>
<dbReference type="Gene3D" id="3.10.105.10">
    <property type="entry name" value="Dipeptide-binding Protein, Domain 3"/>
    <property type="match status" value="1"/>
</dbReference>
<dbReference type="Proteomes" id="UP001149140">
    <property type="component" value="Unassembled WGS sequence"/>
</dbReference>
<dbReference type="PANTHER" id="PTHR35807:SF1">
    <property type="entry name" value="TRANSCRIPTIONAL REGULATOR REDD"/>
    <property type="match status" value="1"/>
</dbReference>
<feature type="domain" description="OmpR/PhoB-type" evidence="6">
    <location>
        <begin position="1"/>
        <end position="90"/>
    </location>
</feature>
<keyword evidence="4" id="KW-0804">Transcription</keyword>
<dbReference type="InterPro" id="IPR016032">
    <property type="entry name" value="Sig_transdc_resp-reg_C-effctor"/>
</dbReference>
<dbReference type="Pfam" id="PF03704">
    <property type="entry name" value="BTAD"/>
    <property type="match status" value="1"/>
</dbReference>
<dbReference type="EMBL" id="JAPDOD010000001">
    <property type="protein sequence ID" value="MDA0158792.1"/>
    <property type="molecule type" value="Genomic_DNA"/>
</dbReference>